<dbReference type="AlphaFoldDB" id="A0A433A016"/>
<dbReference type="Gene3D" id="1.10.238.10">
    <property type="entry name" value="EF-hand"/>
    <property type="match status" value="2"/>
</dbReference>
<keyword evidence="2" id="KW-0106">Calcium</keyword>
<dbReference type="FunFam" id="1.10.238.10:FF:000178">
    <property type="entry name" value="Calmodulin-2 A"/>
    <property type="match status" value="1"/>
</dbReference>
<protein>
    <submittedName>
        <fullName evidence="4">Calmodulin</fullName>
    </submittedName>
</protein>
<dbReference type="SUPFAM" id="SSF47473">
    <property type="entry name" value="EF-hand"/>
    <property type="match status" value="1"/>
</dbReference>
<dbReference type="EMBL" id="RBNI01023510">
    <property type="protein sequence ID" value="RUO96081.1"/>
    <property type="molecule type" value="Genomic_DNA"/>
</dbReference>
<feature type="non-terminal residue" evidence="4">
    <location>
        <position position="171"/>
    </location>
</feature>
<gene>
    <name evidence="4" type="ORF">BC936DRAFT_142658</name>
</gene>
<dbReference type="PROSITE" id="PS50222">
    <property type="entry name" value="EF_HAND_2"/>
    <property type="match status" value="2"/>
</dbReference>
<proteinExistence type="predicted"/>
<dbReference type="InterPro" id="IPR002048">
    <property type="entry name" value="EF_hand_dom"/>
</dbReference>
<dbReference type="PANTHER" id="PTHR23048">
    <property type="entry name" value="MYOSIN LIGHT CHAIN 1, 3"/>
    <property type="match status" value="1"/>
</dbReference>
<dbReference type="CDD" id="cd00051">
    <property type="entry name" value="EFh"/>
    <property type="match status" value="2"/>
</dbReference>
<keyword evidence="5" id="KW-1185">Reference proteome</keyword>
<evidence type="ECO:0000313" key="4">
    <source>
        <dbReference type="EMBL" id="RUO96081.1"/>
    </source>
</evidence>
<dbReference type="Pfam" id="PF00036">
    <property type="entry name" value="EF-hand_1"/>
    <property type="match status" value="1"/>
</dbReference>
<name>A0A433A016_9FUNG</name>
<evidence type="ECO:0000313" key="5">
    <source>
        <dbReference type="Proteomes" id="UP000268093"/>
    </source>
</evidence>
<keyword evidence="1" id="KW-0677">Repeat</keyword>
<dbReference type="InterPro" id="IPR011992">
    <property type="entry name" value="EF-hand-dom_pair"/>
</dbReference>
<evidence type="ECO:0000256" key="1">
    <source>
        <dbReference type="ARBA" id="ARBA00022737"/>
    </source>
</evidence>
<dbReference type="PROSITE" id="PS00018">
    <property type="entry name" value="EF_HAND_1"/>
    <property type="match status" value="2"/>
</dbReference>
<evidence type="ECO:0000256" key="2">
    <source>
        <dbReference type="ARBA" id="ARBA00022837"/>
    </source>
</evidence>
<dbReference type="OrthoDB" id="26525at2759"/>
<dbReference type="PANTHER" id="PTHR23048:SF0">
    <property type="entry name" value="CALMODULIN LIKE 3"/>
    <property type="match status" value="1"/>
</dbReference>
<dbReference type="SMART" id="SM00054">
    <property type="entry name" value="EFh"/>
    <property type="match status" value="2"/>
</dbReference>
<dbReference type="Pfam" id="PF13499">
    <property type="entry name" value="EF-hand_7"/>
    <property type="match status" value="1"/>
</dbReference>
<dbReference type="Proteomes" id="UP000268093">
    <property type="component" value="Unassembled WGS sequence"/>
</dbReference>
<feature type="domain" description="EF-hand" evidence="3">
    <location>
        <begin position="110"/>
        <end position="145"/>
    </location>
</feature>
<dbReference type="GO" id="GO:0005509">
    <property type="term" value="F:calcium ion binding"/>
    <property type="evidence" value="ECO:0007669"/>
    <property type="project" value="InterPro"/>
</dbReference>
<evidence type="ECO:0000259" key="3">
    <source>
        <dbReference type="PROSITE" id="PS50222"/>
    </source>
</evidence>
<sequence>MTDQLTKDQIEEYREAFQLFDKIMYASYITREEHNRAHTIPRRSLRVCTDLQNDDGTISAEELGNVLNSFGMTPTASELNDMINEVDADGNGSIDFDEFLTLMSRSLKESDSDDLREAFKVFDADGNGLISPAELRQVMASLNENLTDDEVNESEYYYLDRMRAGVYERGA</sequence>
<comment type="caution">
    <text evidence="4">The sequence shown here is derived from an EMBL/GenBank/DDBJ whole genome shotgun (WGS) entry which is preliminary data.</text>
</comment>
<dbReference type="GO" id="GO:0016460">
    <property type="term" value="C:myosin II complex"/>
    <property type="evidence" value="ECO:0007669"/>
    <property type="project" value="TreeGrafter"/>
</dbReference>
<accession>A0A433A016</accession>
<feature type="domain" description="EF-hand" evidence="3">
    <location>
        <begin position="74"/>
        <end position="109"/>
    </location>
</feature>
<reference evidence="4 5" key="1">
    <citation type="journal article" date="2018" name="New Phytol.">
        <title>Phylogenomics of Endogonaceae and evolution of mycorrhizas within Mucoromycota.</title>
        <authorList>
            <person name="Chang Y."/>
            <person name="Desiro A."/>
            <person name="Na H."/>
            <person name="Sandor L."/>
            <person name="Lipzen A."/>
            <person name="Clum A."/>
            <person name="Barry K."/>
            <person name="Grigoriev I.V."/>
            <person name="Martin F.M."/>
            <person name="Stajich J.E."/>
            <person name="Smith M.E."/>
            <person name="Bonito G."/>
            <person name="Spatafora J.W."/>
        </authorList>
    </citation>
    <scope>NUCLEOTIDE SEQUENCE [LARGE SCALE GENOMIC DNA]</scope>
    <source>
        <strain evidence="4 5">GMNB39</strain>
    </source>
</reference>
<dbReference type="InterPro" id="IPR050230">
    <property type="entry name" value="CALM/Myosin/TropC-like"/>
</dbReference>
<organism evidence="4 5">
    <name type="scientific">Jimgerdemannia flammicorona</name>
    <dbReference type="NCBI Taxonomy" id="994334"/>
    <lineage>
        <taxon>Eukaryota</taxon>
        <taxon>Fungi</taxon>
        <taxon>Fungi incertae sedis</taxon>
        <taxon>Mucoromycota</taxon>
        <taxon>Mucoromycotina</taxon>
        <taxon>Endogonomycetes</taxon>
        <taxon>Endogonales</taxon>
        <taxon>Endogonaceae</taxon>
        <taxon>Jimgerdemannia</taxon>
    </lineage>
</organism>
<dbReference type="InterPro" id="IPR018247">
    <property type="entry name" value="EF_Hand_1_Ca_BS"/>
</dbReference>